<dbReference type="Pfam" id="PF12833">
    <property type="entry name" value="HTH_18"/>
    <property type="match status" value="1"/>
</dbReference>
<name>A0A1C6UEK5_9ACTN</name>
<feature type="region of interest" description="Disordered" evidence="4">
    <location>
        <begin position="326"/>
        <end position="471"/>
    </location>
</feature>
<feature type="domain" description="HTH araC/xylS-type" evidence="5">
    <location>
        <begin position="226"/>
        <end position="324"/>
    </location>
</feature>
<feature type="region of interest" description="Disordered" evidence="4">
    <location>
        <begin position="144"/>
        <end position="192"/>
    </location>
</feature>
<feature type="compositionally biased region" description="Gly residues" evidence="4">
    <location>
        <begin position="386"/>
        <end position="396"/>
    </location>
</feature>
<organism evidence="6 7">
    <name type="scientific">Micromonospora yangpuensis</name>
    <dbReference type="NCBI Taxonomy" id="683228"/>
    <lineage>
        <taxon>Bacteria</taxon>
        <taxon>Bacillati</taxon>
        <taxon>Actinomycetota</taxon>
        <taxon>Actinomycetes</taxon>
        <taxon>Micromonosporales</taxon>
        <taxon>Micromonosporaceae</taxon>
        <taxon>Micromonospora</taxon>
    </lineage>
</organism>
<dbReference type="STRING" id="683228.GA0070617_2093"/>
<dbReference type="AlphaFoldDB" id="A0A1C6UEK5"/>
<dbReference type="SMART" id="SM00342">
    <property type="entry name" value="HTH_ARAC"/>
    <property type="match status" value="1"/>
</dbReference>
<evidence type="ECO:0000313" key="6">
    <source>
        <dbReference type="EMBL" id="SCL52500.1"/>
    </source>
</evidence>
<proteinExistence type="predicted"/>
<evidence type="ECO:0000256" key="3">
    <source>
        <dbReference type="ARBA" id="ARBA00023163"/>
    </source>
</evidence>
<evidence type="ECO:0000313" key="7">
    <source>
        <dbReference type="Proteomes" id="UP000198937"/>
    </source>
</evidence>
<dbReference type="InterPro" id="IPR018060">
    <property type="entry name" value="HTH_AraC"/>
</dbReference>
<feature type="region of interest" description="Disordered" evidence="4">
    <location>
        <begin position="1"/>
        <end position="42"/>
    </location>
</feature>
<dbReference type="GO" id="GO:0043565">
    <property type="term" value="F:sequence-specific DNA binding"/>
    <property type="evidence" value="ECO:0007669"/>
    <property type="project" value="InterPro"/>
</dbReference>
<dbReference type="SUPFAM" id="SSF51215">
    <property type="entry name" value="Regulatory protein AraC"/>
    <property type="match status" value="1"/>
</dbReference>
<gene>
    <name evidence="6" type="ORF">GA0070617_2093</name>
</gene>
<dbReference type="GO" id="GO:0003700">
    <property type="term" value="F:DNA-binding transcription factor activity"/>
    <property type="evidence" value="ECO:0007669"/>
    <property type="project" value="InterPro"/>
</dbReference>
<keyword evidence="1" id="KW-0805">Transcription regulation</keyword>
<evidence type="ECO:0000256" key="2">
    <source>
        <dbReference type="ARBA" id="ARBA00023125"/>
    </source>
</evidence>
<feature type="compositionally biased region" description="Basic and acidic residues" evidence="4">
    <location>
        <begin position="460"/>
        <end position="471"/>
    </location>
</feature>
<dbReference type="Gene3D" id="1.10.10.60">
    <property type="entry name" value="Homeodomain-like"/>
    <property type="match status" value="1"/>
</dbReference>
<dbReference type="PANTHER" id="PTHR43280">
    <property type="entry name" value="ARAC-FAMILY TRANSCRIPTIONAL REGULATOR"/>
    <property type="match status" value="1"/>
</dbReference>
<dbReference type="SUPFAM" id="SSF46689">
    <property type="entry name" value="Homeodomain-like"/>
    <property type="match status" value="1"/>
</dbReference>
<keyword evidence="7" id="KW-1185">Reference proteome</keyword>
<dbReference type="Proteomes" id="UP000198937">
    <property type="component" value="Unassembled WGS sequence"/>
</dbReference>
<keyword evidence="3" id="KW-0804">Transcription</keyword>
<evidence type="ECO:0000256" key="4">
    <source>
        <dbReference type="SAM" id="MobiDB-lite"/>
    </source>
</evidence>
<evidence type="ECO:0000259" key="5">
    <source>
        <dbReference type="PROSITE" id="PS01124"/>
    </source>
</evidence>
<protein>
    <submittedName>
        <fullName evidence="6">AraC-type DNA-binding protein</fullName>
    </submittedName>
</protein>
<feature type="compositionally biased region" description="Basic and acidic residues" evidence="4">
    <location>
        <begin position="397"/>
        <end position="432"/>
    </location>
</feature>
<feature type="compositionally biased region" description="Basic and acidic residues" evidence="4">
    <location>
        <begin position="144"/>
        <end position="159"/>
    </location>
</feature>
<evidence type="ECO:0000256" key="1">
    <source>
        <dbReference type="ARBA" id="ARBA00023015"/>
    </source>
</evidence>
<reference evidence="6 7" key="1">
    <citation type="submission" date="2016-06" db="EMBL/GenBank/DDBJ databases">
        <authorList>
            <person name="Kjaerup R.B."/>
            <person name="Dalgaard T.S."/>
            <person name="Juul-Madsen H.R."/>
        </authorList>
    </citation>
    <scope>NUCLEOTIDE SEQUENCE [LARGE SCALE GENOMIC DNA]</scope>
    <source>
        <strain evidence="6 7">DSM 45577</strain>
    </source>
</reference>
<accession>A0A1C6UEK5</accession>
<dbReference type="EMBL" id="FMIA01000002">
    <property type="protein sequence ID" value="SCL52500.1"/>
    <property type="molecule type" value="Genomic_DNA"/>
</dbReference>
<dbReference type="InterPro" id="IPR037923">
    <property type="entry name" value="HTH-like"/>
</dbReference>
<sequence length="471" mass="50129">MVTSGQPSPATDIAPGQPDLAPEDAPTAAGIDTPTLDDLATHPDWRRPTLVDADLLVLVTDGHGSVELDFRPVTCRPGTLLRVGPGQALRCVTGPSFEALVVRWRDGAPAGQPAPAGRTPAYWPLDGDDGAAIREGIRRLAADLRRYGRPPADRQRRVDPAGGPQSRDGGPNSRVGGPHSRVGGPRRDGGSPAEELLRHQLAVLLLRLALLAPEPPSTGGEQGTFERLCRELERGYRHSRRVEDYATRLGCSVRTLTRACLAVTGRSAKQVIDERVALQASRLLAATDEPIAEIGRHLGFPEPTNFGRFFTREVGHSPGAFRAAREQWTSAGDRGATSRDRGPGNRDRAAGSRDLATDGRDRGASSRDLATDGRDRGASSRDRGGDGGAGDGGRGTADGDRRARVEGRPGTRDERWTPVRDRCAPGGERRTPGAEQLRPALGARSAATEGGPARIVRPRPPAERTGEPDRA</sequence>
<keyword evidence="2 6" id="KW-0238">DNA-binding</keyword>
<dbReference type="PROSITE" id="PS01124">
    <property type="entry name" value="HTH_ARAC_FAMILY_2"/>
    <property type="match status" value="1"/>
</dbReference>
<dbReference type="PANTHER" id="PTHR43280:SF32">
    <property type="entry name" value="TRANSCRIPTIONAL REGULATORY PROTEIN"/>
    <property type="match status" value="1"/>
</dbReference>
<feature type="compositionally biased region" description="Basic and acidic residues" evidence="4">
    <location>
        <begin position="336"/>
        <end position="385"/>
    </location>
</feature>
<dbReference type="InterPro" id="IPR009057">
    <property type="entry name" value="Homeodomain-like_sf"/>
</dbReference>